<evidence type="ECO:0000256" key="1">
    <source>
        <dbReference type="SAM" id="SignalP"/>
    </source>
</evidence>
<dbReference type="RefSeq" id="WP_111862915.1">
    <property type="nucleotide sequence ID" value="NZ_QLYX01000001.1"/>
</dbReference>
<dbReference type="InterPro" id="IPR036365">
    <property type="entry name" value="PGBD-like_sf"/>
</dbReference>
<sequence>MKSRRPLKSAAGMGALVLTTAMAVVIPAPAAHAAPACNTGQWRSTGMSDWRWVYYPTYNGSLNCELRQGARGSAVVALQDALRRCYDQQQVAWPFDGIFGINTLSALKNAQTWERDVFGEPIAVDGVYGPKTNAAMLWPYHSGQGVIYTYKCFDP</sequence>
<dbReference type="AlphaFoldDB" id="A0A365HCM8"/>
<evidence type="ECO:0000313" key="3">
    <source>
        <dbReference type="EMBL" id="RAY16865.1"/>
    </source>
</evidence>
<name>A0A365HCM8_9ACTN</name>
<evidence type="ECO:0000259" key="2">
    <source>
        <dbReference type="Pfam" id="PF01471"/>
    </source>
</evidence>
<dbReference type="OrthoDB" id="3828307at2"/>
<gene>
    <name evidence="3" type="ORF">DPM19_01475</name>
</gene>
<proteinExistence type="predicted"/>
<organism evidence="3 4">
    <name type="scientific">Actinomadura craniellae</name>
    <dbReference type="NCBI Taxonomy" id="2231787"/>
    <lineage>
        <taxon>Bacteria</taxon>
        <taxon>Bacillati</taxon>
        <taxon>Actinomycetota</taxon>
        <taxon>Actinomycetes</taxon>
        <taxon>Streptosporangiales</taxon>
        <taxon>Thermomonosporaceae</taxon>
        <taxon>Actinomadura</taxon>
    </lineage>
</organism>
<dbReference type="Gene3D" id="1.10.101.10">
    <property type="entry name" value="PGBD-like superfamily/PGBD"/>
    <property type="match status" value="1"/>
</dbReference>
<reference evidence="3 4" key="1">
    <citation type="submission" date="2018-06" db="EMBL/GenBank/DDBJ databases">
        <title>Actinomadura craniellae sp. nov. isolated from marine sponge Craniella sp.</title>
        <authorList>
            <person name="Li L."/>
            <person name="Xu Q.H."/>
            <person name="Lin H.W."/>
            <person name="Lu Y.H."/>
        </authorList>
    </citation>
    <scope>NUCLEOTIDE SEQUENCE [LARGE SCALE GENOMIC DNA]</scope>
    <source>
        <strain evidence="3 4">LHW63021</strain>
    </source>
</reference>
<dbReference type="Pfam" id="PF01471">
    <property type="entry name" value="PG_binding_1"/>
    <property type="match status" value="1"/>
</dbReference>
<feature type="domain" description="Peptidoglycan binding-like" evidence="2">
    <location>
        <begin position="71"/>
        <end position="136"/>
    </location>
</feature>
<dbReference type="SUPFAM" id="SSF47090">
    <property type="entry name" value="PGBD-like"/>
    <property type="match status" value="1"/>
</dbReference>
<feature type="signal peptide" evidence="1">
    <location>
        <begin position="1"/>
        <end position="33"/>
    </location>
</feature>
<dbReference type="InterPro" id="IPR006311">
    <property type="entry name" value="TAT_signal"/>
</dbReference>
<dbReference type="Proteomes" id="UP000251891">
    <property type="component" value="Unassembled WGS sequence"/>
</dbReference>
<dbReference type="InterPro" id="IPR036366">
    <property type="entry name" value="PGBDSf"/>
</dbReference>
<keyword evidence="1" id="KW-0732">Signal</keyword>
<keyword evidence="4" id="KW-1185">Reference proteome</keyword>
<comment type="caution">
    <text evidence="3">The sequence shown here is derived from an EMBL/GenBank/DDBJ whole genome shotgun (WGS) entry which is preliminary data.</text>
</comment>
<accession>A0A365HCM8</accession>
<dbReference type="InterPro" id="IPR002477">
    <property type="entry name" value="Peptidoglycan-bd-like"/>
</dbReference>
<evidence type="ECO:0000313" key="4">
    <source>
        <dbReference type="Proteomes" id="UP000251891"/>
    </source>
</evidence>
<feature type="chain" id="PRO_5016910008" description="Peptidoglycan binding-like domain-containing protein" evidence="1">
    <location>
        <begin position="34"/>
        <end position="155"/>
    </location>
</feature>
<protein>
    <recommendedName>
        <fullName evidence="2">Peptidoglycan binding-like domain-containing protein</fullName>
    </recommendedName>
</protein>
<dbReference type="PROSITE" id="PS51318">
    <property type="entry name" value="TAT"/>
    <property type="match status" value="1"/>
</dbReference>
<dbReference type="EMBL" id="QLYX01000001">
    <property type="protein sequence ID" value="RAY16865.1"/>
    <property type="molecule type" value="Genomic_DNA"/>
</dbReference>